<gene>
    <name evidence="6" type="ORF">EAH89_04705</name>
</gene>
<proteinExistence type="predicted"/>
<dbReference type="Gene3D" id="1.10.357.10">
    <property type="entry name" value="Tetracycline Repressor, domain 2"/>
    <property type="match status" value="1"/>
</dbReference>
<dbReference type="PANTHER" id="PTHR47506">
    <property type="entry name" value="TRANSCRIPTIONAL REGULATORY PROTEIN"/>
    <property type="match status" value="1"/>
</dbReference>
<dbReference type="SUPFAM" id="SSF48498">
    <property type="entry name" value="Tetracyclin repressor-like, C-terminal domain"/>
    <property type="match status" value="1"/>
</dbReference>
<dbReference type="OrthoDB" id="9798857at2"/>
<evidence type="ECO:0000313" key="7">
    <source>
        <dbReference type="Proteomes" id="UP000317078"/>
    </source>
</evidence>
<comment type="caution">
    <text evidence="6">The sequence shown here is derived from an EMBL/GenBank/DDBJ whole genome shotgun (WGS) entry which is preliminary data.</text>
</comment>
<name>A0A502GBB3_9PROT</name>
<dbReference type="InterPro" id="IPR009057">
    <property type="entry name" value="Homeodomain-like_sf"/>
</dbReference>
<dbReference type="PROSITE" id="PS01081">
    <property type="entry name" value="HTH_TETR_1"/>
    <property type="match status" value="1"/>
</dbReference>
<reference evidence="6 7" key="1">
    <citation type="journal article" date="2019" name="Environ. Microbiol.">
        <title>Species interactions and distinct microbial communities in high Arctic permafrost affected cryosols are associated with the CH4 and CO2 gas fluxes.</title>
        <authorList>
            <person name="Altshuler I."/>
            <person name="Hamel J."/>
            <person name="Turney S."/>
            <person name="Magnuson E."/>
            <person name="Levesque R."/>
            <person name="Greer C."/>
            <person name="Whyte L.G."/>
        </authorList>
    </citation>
    <scope>NUCLEOTIDE SEQUENCE [LARGE SCALE GENOMIC DNA]</scope>
    <source>
        <strain evidence="6 7">S9.3B</strain>
    </source>
</reference>
<organism evidence="6 7">
    <name type="scientific">Muricoccus nepalensis</name>
    <dbReference type="NCBI Taxonomy" id="1854500"/>
    <lineage>
        <taxon>Bacteria</taxon>
        <taxon>Pseudomonadati</taxon>
        <taxon>Pseudomonadota</taxon>
        <taxon>Alphaproteobacteria</taxon>
        <taxon>Acetobacterales</taxon>
        <taxon>Roseomonadaceae</taxon>
        <taxon>Muricoccus</taxon>
    </lineage>
</organism>
<dbReference type="GO" id="GO:0003677">
    <property type="term" value="F:DNA binding"/>
    <property type="evidence" value="ECO:0007669"/>
    <property type="project" value="UniProtKB-UniRule"/>
</dbReference>
<dbReference type="PANTHER" id="PTHR47506:SF7">
    <property type="entry name" value="TRANSCRIPTIONAL REGULATORY PROTEIN"/>
    <property type="match status" value="1"/>
</dbReference>
<dbReference type="Proteomes" id="UP000317078">
    <property type="component" value="Unassembled WGS sequence"/>
</dbReference>
<feature type="DNA-binding region" description="H-T-H motif" evidence="4">
    <location>
        <begin position="60"/>
        <end position="79"/>
    </location>
</feature>
<dbReference type="PROSITE" id="PS50977">
    <property type="entry name" value="HTH_TETR_2"/>
    <property type="match status" value="1"/>
</dbReference>
<evidence type="ECO:0000256" key="2">
    <source>
        <dbReference type="ARBA" id="ARBA00023125"/>
    </source>
</evidence>
<feature type="domain" description="HTH tetR-type" evidence="5">
    <location>
        <begin position="37"/>
        <end position="97"/>
    </location>
</feature>
<dbReference type="InterPro" id="IPR036271">
    <property type="entry name" value="Tet_transcr_reg_TetR-rel_C_sf"/>
</dbReference>
<evidence type="ECO:0000259" key="5">
    <source>
        <dbReference type="PROSITE" id="PS50977"/>
    </source>
</evidence>
<keyword evidence="3" id="KW-0804">Transcription</keyword>
<dbReference type="Pfam" id="PF00440">
    <property type="entry name" value="TetR_N"/>
    <property type="match status" value="1"/>
</dbReference>
<accession>A0A502GBB3</accession>
<keyword evidence="1" id="KW-0805">Transcription regulation</keyword>
<evidence type="ECO:0000256" key="1">
    <source>
        <dbReference type="ARBA" id="ARBA00023015"/>
    </source>
</evidence>
<protein>
    <submittedName>
        <fullName evidence="6">TetR family transcriptional regulator</fullName>
    </submittedName>
</protein>
<dbReference type="InterPro" id="IPR023772">
    <property type="entry name" value="DNA-bd_HTH_TetR-type_CS"/>
</dbReference>
<dbReference type="SUPFAM" id="SSF46689">
    <property type="entry name" value="Homeodomain-like"/>
    <property type="match status" value="1"/>
</dbReference>
<evidence type="ECO:0000313" key="6">
    <source>
        <dbReference type="EMBL" id="TPG59547.1"/>
    </source>
</evidence>
<evidence type="ECO:0000256" key="3">
    <source>
        <dbReference type="ARBA" id="ARBA00023163"/>
    </source>
</evidence>
<keyword evidence="2 4" id="KW-0238">DNA-binding</keyword>
<dbReference type="EMBL" id="RCZP01000003">
    <property type="protein sequence ID" value="TPG59547.1"/>
    <property type="molecule type" value="Genomic_DNA"/>
</dbReference>
<evidence type="ECO:0000256" key="4">
    <source>
        <dbReference type="PROSITE-ProRule" id="PRU00335"/>
    </source>
</evidence>
<dbReference type="PRINTS" id="PR00455">
    <property type="entry name" value="HTHTETR"/>
</dbReference>
<keyword evidence="7" id="KW-1185">Reference proteome</keyword>
<dbReference type="InterPro" id="IPR001647">
    <property type="entry name" value="HTH_TetR"/>
</dbReference>
<dbReference type="AlphaFoldDB" id="A0A502GBB3"/>
<dbReference type="Gene3D" id="1.10.10.60">
    <property type="entry name" value="Homeodomain-like"/>
    <property type="match status" value="1"/>
</dbReference>
<sequence>MIGVIYHHDARHDKRQGLSRVLTGVHGMARSSRAEVAGRRQAVLDIAARLFRERGVEAVSVAEVMAAAGLTHGGFYSHFASKEALAAEACGQAFGRGCTRWEGFAAAADGEGFARLLEYYLALAHRDAPGQGCAGPTFLAEAARDAPGGAVRRAYAAGIGGLAAAMERLLPASVKRRRRERALLALAALVGAVSIARAVGEDPLSEEILLAVRAELSA</sequence>